<dbReference type="GO" id="GO:0005737">
    <property type="term" value="C:cytoplasm"/>
    <property type="evidence" value="ECO:0007669"/>
    <property type="project" value="TreeGrafter"/>
</dbReference>
<dbReference type="GO" id="GO:0010629">
    <property type="term" value="P:negative regulation of gene expression"/>
    <property type="evidence" value="ECO:0007669"/>
    <property type="project" value="TreeGrafter"/>
</dbReference>
<dbReference type="InterPro" id="IPR052056">
    <property type="entry name" value="Mono-ARTD/PARP"/>
</dbReference>
<dbReference type="EMBL" id="VXIV02003377">
    <property type="protein sequence ID" value="KAF6017569.1"/>
    <property type="molecule type" value="Genomic_DNA"/>
</dbReference>
<dbReference type="OrthoDB" id="406099at2759"/>
<keyword evidence="3" id="KW-0808">Transferase</keyword>
<dbReference type="PANTHER" id="PTHR14453">
    <property type="entry name" value="PARP/ZINC FINGER CCCH TYPE DOMAIN CONTAINING PROTEIN"/>
    <property type="match status" value="1"/>
</dbReference>
<organism evidence="7 8">
    <name type="scientific">Bugula neritina</name>
    <name type="common">Brown bryozoan</name>
    <name type="synonym">Sertularia neritina</name>
    <dbReference type="NCBI Taxonomy" id="10212"/>
    <lineage>
        <taxon>Eukaryota</taxon>
        <taxon>Metazoa</taxon>
        <taxon>Spiralia</taxon>
        <taxon>Lophotrochozoa</taxon>
        <taxon>Bryozoa</taxon>
        <taxon>Gymnolaemata</taxon>
        <taxon>Cheilostomatida</taxon>
        <taxon>Flustrina</taxon>
        <taxon>Buguloidea</taxon>
        <taxon>Bugulidae</taxon>
        <taxon>Bugula</taxon>
    </lineage>
</organism>
<feature type="domain" description="PARP catalytic" evidence="6">
    <location>
        <begin position="1"/>
        <end position="125"/>
    </location>
</feature>
<dbReference type="AlphaFoldDB" id="A0A7J7IUG1"/>
<proteinExistence type="predicted"/>
<keyword evidence="4" id="KW-0520">NAD</keyword>
<dbReference type="InterPro" id="IPR012317">
    <property type="entry name" value="Poly(ADP-ribose)pol_cat_dom"/>
</dbReference>
<accession>A0A7J7IUG1</accession>
<comment type="subcellular location">
    <subcellularLocation>
        <location evidence="1">Nucleus</location>
    </subcellularLocation>
</comment>
<evidence type="ECO:0000313" key="7">
    <source>
        <dbReference type="EMBL" id="KAF6017569.1"/>
    </source>
</evidence>
<protein>
    <recommendedName>
        <fullName evidence="6">PARP catalytic domain-containing protein</fullName>
    </recommendedName>
</protein>
<dbReference type="Proteomes" id="UP000593567">
    <property type="component" value="Unassembled WGS sequence"/>
</dbReference>
<evidence type="ECO:0000256" key="1">
    <source>
        <dbReference type="ARBA" id="ARBA00004123"/>
    </source>
</evidence>
<sequence>MLQEFGKVLGMQIQTLPEADVEEMTVDKTCCYFATTSEYSDNWNTEVEPDGEKYVIMARVITGDYCQGHRSLRQAPYKSGSGYIHYDSVVDDVTNPTMYGVFNDSSVWPEYIIKYKFVRPPSTLN</sequence>
<dbReference type="GO" id="GO:0003714">
    <property type="term" value="F:transcription corepressor activity"/>
    <property type="evidence" value="ECO:0007669"/>
    <property type="project" value="TreeGrafter"/>
</dbReference>
<evidence type="ECO:0000259" key="6">
    <source>
        <dbReference type="PROSITE" id="PS51059"/>
    </source>
</evidence>
<evidence type="ECO:0000256" key="3">
    <source>
        <dbReference type="ARBA" id="ARBA00022679"/>
    </source>
</evidence>
<dbReference type="PROSITE" id="PS51059">
    <property type="entry name" value="PARP_CATALYTIC"/>
    <property type="match status" value="1"/>
</dbReference>
<evidence type="ECO:0000256" key="2">
    <source>
        <dbReference type="ARBA" id="ARBA00022676"/>
    </source>
</evidence>
<dbReference type="SUPFAM" id="SSF56399">
    <property type="entry name" value="ADP-ribosylation"/>
    <property type="match status" value="1"/>
</dbReference>
<comment type="caution">
    <text evidence="7">The sequence shown here is derived from an EMBL/GenBank/DDBJ whole genome shotgun (WGS) entry which is preliminary data.</text>
</comment>
<name>A0A7J7IUG1_BUGNE</name>
<dbReference type="Gene3D" id="3.90.228.10">
    <property type="match status" value="1"/>
</dbReference>
<keyword evidence="8" id="KW-1185">Reference proteome</keyword>
<evidence type="ECO:0000256" key="5">
    <source>
        <dbReference type="ARBA" id="ARBA00023242"/>
    </source>
</evidence>
<evidence type="ECO:0000313" key="8">
    <source>
        <dbReference type="Proteomes" id="UP000593567"/>
    </source>
</evidence>
<keyword evidence="5" id="KW-0539">Nucleus</keyword>
<keyword evidence="2" id="KW-0328">Glycosyltransferase</keyword>
<dbReference type="GO" id="GO:0003950">
    <property type="term" value="F:NAD+ poly-ADP-ribosyltransferase activity"/>
    <property type="evidence" value="ECO:0007669"/>
    <property type="project" value="InterPro"/>
</dbReference>
<reference evidence="7" key="1">
    <citation type="submission" date="2020-06" db="EMBL/GenBank/DDBJ databases">
        <title>Draft genome of Bugula neritina, a colonial animal packing powerful symbionts and potential medicines.</title>
        <authorList>
            <person name="Rayko M."/>
        </authorList>
    </citation>
    <scope>NUCLEOTIDE SEQUENCE [LARGE SCALE GENOMIC DNA]</scope>
    <source>
        <strain evidence="7">Kwan_BN1</strain>
    </source>
</reference>
<evidence type="ECO:0000256" key="4">
    <source>
        <dbReference type="ARBA" id="ARBA00023027"/>
    </source>
</evidence>
<dbReference type="PANTHER" id="PTHR14453:SF67">
    <property type="entry name" value="POLY [ADP-RIBOSE] POLYMERASE"/>
    <property type="match status" value="1"/>
</dbReference>
<gene>
    <name evidence="7" type="ORF">EB796_024120</name>
</gene>
<dbReference type="GO" id="GO:0005634">
    <property type="term" value="C:nucleus"/>
    <property type="evidence" value="ECO:0007669"/>
    <property type="project" value="UniProtKB-SubCell"/>
</dbReference>